<dbReference type="GO" id="GO:0000271">
    <property type="term" value="P:polysaccharide biosynthetic process"/>
    <property type="evidence" value="ECO:0007669"/>
    <property type="project" value="TreeGrafter"/>
</dbReference>
<organism evidence="2 3">
    <name type="scientific">Chromobacterium violaceum</name>
    <dbReference type="NCBI Taxonomy" id="536"/>
    <lineage>
        <taxon>Bacteria</taxon>
        <taxon>Pseudomonadati</taxon>
        <taxon>Pseudomonadota</taxon>
        <taxon>Betaproteobacteria</taxon>
        <taxon>Neisseriales</taxon>
        <taxon>Chromobacteriaceae</taxon>
        <taxon>Chromobacterium</taxon>
    </lineage>
</organism>
<dbReference type="EMBL" id="LR134182">
    <property type="protein sequence ID" value="VEB45330.1"/>
    <property type="molecule type" value="Genomic_DNA"/>
</dbReference>
<proteinExistence type="inferred from homology"/>
<dbReference type="AlphaFoldDB" id="A0A3S4HM00"/>
<dbReference type="SUPFAM" id="SSF53383">
    <property type="entry name" value="PLP-dependent transferases"/>
    <property type="match status" value="1"/>
</dbReference>
<protein>
    <submittedName>
        <fullName evidence="2">UDP-4-amino-4-deoxy-L-arabinose--oxoglutarate aminotransferase</fullName>
        <ecNumber evidence="2">2.6.1.87</ecNumber>
    </submittedName>
</protein>
<comment type="similarity">
    <text evidence="1">Belongs to the DegT/DnrJ/EryC1 family.</text>
</comment>
<accession>A0A3S4HM00</accession>
<name>A0A3S4HM00_CHRVL</name>
<evidence type="ECO:0000256" key="1">
    <source>
        <dbReference type="ARBA" id="ARBA00037999"/>
    </source>
</evidence>
<dbReference type="GO" id="GO:0030170">
    <property type="term" value="F:pyridoxal phosphate binding"/>
    <property type="evidence" value="ECO:0007669"/>
    <property type="project" value="TreeGrafter"/>
</dbReference>
<evidence type="ECO:0000313" key="2">
    <source>
        <dbReference type="EMBL" id="VEB45330.1"/>
    </source>
</evidence>
<dbReference type="Gene3D" id="3.40.640.10">
    <property type="entry name" value="Type I PLP-dependent aspartate aminotransferase-like (Major domain)"/>
    <property type="match status" value="1"/>
</dbReference>
<reference evidence="2 3" key="1">
    <citation type="submission" date="2018-12" db="EMBL/GenBank/DDBJ databases">
        <authorList>
            <consortium name="Pathogen Informatics"/>
        </authorList>
    </citation>
    <scope>NUCLEOTIDE SEQUENCE [LARGE SCALE GENOMIC DNA]</scope>
    <source>
        <strain evidence="2 3">NCTC9695</strain>
    </source>
</reference>
<dbReference type="InterPro" id="IPR015421">
    <property type="entry name" value="PyrdxlP-dep_Trfase_major"/>
</dbReference>
<gene>
    <name evidence="2" type="primary">arnB_3</name>
    <name evidence="2" type="ORF">NCTC9695_05841</name>
</gene>
<dbReference type="PANTHER" id="PTHR30244:SF34">
    <property type="entry name" value="DTDP-4-AMINO-4,6-DIDEOXYGALACTOSE TRANSAMINASE"/>
    <property type="match status" value="1"/>
</dbReference>
<dbReference type="InterPro" id="IPR015424">
    <property type="entry name" value="PyrdxlP-dep_Trfase"/>
</dbReference>
<dbReference type="Pfam" id="PF01041">
    <property type="entry name" value="DegT_DnrJ_EryC1"/>
    <property type="match status" value="1"/>
</dbReference>
<keyword evidence="2" id="KW-0808">Transferase</keyword>
<dbReference type="Proteomes" id="UP000275777">
    <property type="component" value="Chromosome"/>
</dbReference>
<keyword evidence="2" id="KW-0032">Aminotransferase</keyword>
<dbReference type="PANTHER" id="PTHR30244">
    <property type="entry name" value="TRANSAMINASE"/>
    <property type="match status" value="1"/>
</dbReference>
<sequence length="219" mass="24389">MHYPLASTTWDQNEYAAIQRVIESGMFSMGKEVYAFEQAFAEWVGCKYVVMVNSGSSANLAMIGALFLETKPLKAGDEVIVPAVSWSTTYYPLQQYGLKLKFVDIDKETLNFNLDHLEKAITGETKAILAVNLLGNPNDFKRIQNIIEGRNIILLEDNCESMGAQLDGKQAGTFGLMGTFSTFFSHHIATMEGGGIMTDDEELYHIYLSKSAWLDKKST</sequence>
<dbReference type="InterPro" id="IPR000653">
    <property type="entry name" value="DegT/StrS_aminotransferase"/>
</dbReference>
<evidence type="ECO:0000313" key="3">
    <source>
        <dbReference type="Proteomes" id="UP000275777"/>
    </source>
</evidence>
<dbReference type="GO" id="GO:0099620">
    <property type="term" value="F:UDP-4-amino-4-deoxy-L-arabinose aminotransferase"/>
    <property type="evidence" value="ECO:0007669"/>
    <property type="project" value="UniProtKB-EC"/>
</dbReference>
<dbReference type="EC" id="2.6.1.87" evidence="2"/>